<accession>A0A318RQC3</accession>
<proteinExistence type="predicted"/>
<evidence type="ECO:0000256" key="1">
    <source>
        <dbReference type="SAM" id="Phobius"/>
    </source>
</evidence>
<keyword evidence="1" id="KW-0472">Membrane</keyword>
<name>A0A318RQC3_WILLI</name>
<reference evidence="2 3" key="1">
    <citation type="submission" date="2018-06" db="EMBL/GenBank/DDBJ databases">
        <title>Genomic Encyclopedia of Type Strains, Phase IV (KMG-IV): sequencing the most valuable type-strain genomes for metagenomic binning, comparative biology and taxonomic classification.</title>
        <authorList>
            <person name="Goeker M."/>
        </authorList>
    </citation>
    <scope>NUCLEOTIDE SEQUENCE [LARGE SCALE GENOMIC DNA]</scope>
    <source>
        <strain evidence="2 3">DSM 45521</strain>
    </source>
</reference>
<keyword evidence="1" id="KW-0812">Transmembrane</keyword>
<dbReference type="Proteomes" id="UP000247591">
    <property type="component" value="Unassembled WGS sequence"/>
</dbReference>
<keyword evidence="1" id="KW-1133">Transmembrane helix</keyword>
<organism evidence="2 3">
    <name type="scientific">Williamsia limnetica</name>
    <dbReference type="NCBI Taxonomy" id="882452"/>
    <lineage>
        <taxon>Bacteria</taxon>
        <taxon>Bacillati</taxon>
        <taxon>Actinomycetota</taxon>
        <taxon>Actinomycetes</taxon>
        <taxon>Mycobacteriales</taxon>
        <taxon>Nocardiaceae</taxon>
        <taxon>Williamsia</taxon>
    </lineage>
</organism>
<sequence length="154" mass="17131">MESDEARKLLRVAERAEAAPYLDYPPTPWWYYPAIGAWAAGMIGAFAWWRESIPLFVGTLTVLIVLEIAFINWMQRRHGSLPQPGRGRPPAEIGVLWRRYFMALPAIAGLVAVSWWLGGVATAAAVAFVLVTGGLVIYEKRYELAAEATRARLS</sequence>
<dbReference type="RefSeq" id="WP_110468518.1">
    <property type="nucleotide sequence ID" value="NZ_QJSP01000003.1"/>
</dbReference>
<protein>
    <submittedName>
        <fullName evidence="2">Uncharacterized protein</fullName>
    </submittedName>
</protein>
<dbReference type="AlphaFoldDB" id="A0A318RQC3"/>
<comment type="caution">
    <text evidence="2">The sequence shown here is derived from an EMBL/GenBank/DDBJ whole genome shotgun (WGS) entry which is preliminary data.</text>
</comment>
<feature type="transmembrane region" description="Helical" evidence="1">
    <location>
        <begin position="29"/>
        <end position="49"/>
    </location>
</feature>
<feature type="transmembrane region" description="Helical" evidence="1">
    <location>
        <begin position="95"/>
        <end position="113"/>
    </location>
</feature>
<feature type="transmembrane region" description="Helical" evidence="1">
    <location>
        <begin position="119"/>
        <end position="138"/>
    </location>
</feature>
<dbReference type="EMBL" id="QJSP01000003">
    <property type="protein sequence ID" value="PYE19296.1"/>
    <property type="molecule type" value="Genomic_DNA"/>
</dbReference>
<evidence type="ECO:0000313" key="3">
    <source>
        <dbReference type="Proteomes" id="UP000247591"/>
    </source>
</evidence>
<gene>
    <name evidence="2" type="ORF">DFR67_103208</name>
</gene>
<feature type="transmembrane region" description="Helical" evidence="1">
    <location>
        <begin position="55"/>
        <end position="74"/>
    </location>
</feature>
<keyword evidence="3" id="KW-1185">Reference proteome</keyword>
<dbReference type="OrthoDB" id="3701046at2"/>
<evidence type="ECO:0000313" key="2">
    <source>
        <dbReference type="EMBL" id="PYE19296.1"/>
    </source>
</evidence>